<dbReference type="InterPro" id="IPR054506">
    <property type="entry name" value="DnaA_N-like_STI"/>
</dbReference>
<dbReference type="AlphaFoldDB" id="A0A1Z4GRM5"/>
<reference evidence="2 3" key="1">
    <citation type="submission" date="2017-06" db="EMBL/GenBank/DDBJ databases">
        <title>Genome sequencing of cyanobaciteial culture collection at National Institute for Environmental Studies (NIES).</title>
        <authorList>
            <person name="Hirose Y."/>
            <person name="Shimura Y."/>
            <person name="Fujisawa T."/>
            <person name="Nakamura Y."/>
            <person name="Kawachi M."/>
        </authorList>
    </citation>
    <scope>NUCLEOTIDE SEQUENCE [LARGE SCALE GENOMIC DNA]</scope>
    <source>
        <strain evidence="2 3">NIES-21</strain>
        <plasmid evidence="3">Plasmid2 dna</plasmid>
    </source>
</reference>
<dbReference type="Proteomes" id="UP000218287">
    <property type="component" value="Plasmid Plasmid2 dna"/>
</dbReference>
<feature type="domain" description="STICHEL DnaA-N-like alpha-beta" evidence="1">
    <location>
        <begin position="79"/>
        <end position="149"/>
    </location>
</feature>
<protein>
    <submittedName>
        <fullName evidence="2">DNA polymerase III gamma and tau subunits</fullName>
    </submittedName>
</protein>
<geneLocation type="plasmid" evidence="3">
    <name>Plasmid2 dna</name>
</geneLocation>
<dbReference type="OrthoDB" id="9948520at2"/>
<keyword evidence="3" id="KW-1185">Reference proteome</keyword>
<sequence>MNRLTLSKLKKIAAQKGYEVQFERGVYKLFKQVADFDSLSEAEEFLIQETSVPTPPPPPPPPTLQLLKPHQPPPPAPKFDLAAIWERVLHEISEIPLRALIGQMCSLVSFDGQSAFTQCKSAWYDKISTKLPTLAIAFESILGRNINLTLLKAAQLPTKSPSPAITAAFVPPSPIPPLPQILKTPPDTNYLPLLSSGKYRILVVDEIIAQGYPQLDGKKYLDVLKTVSLAKILDFYQLSIGMKLSISVPFNRGECWLLNFEVISLAIQSLKDGNYVYVVLQPISRLTAADHYLLIQTEDIF</sequence>
<evidence type="ECO:0000259" key="1">
    <source>
        <dbReference type="Pfam" id="PF23007"/>
    </source>
</evidence>
<dbReference type="EMBL" id="AP018176">
    <property type="protein sequence ID" value="BAY20149.1"/>
    <property type="molecule type" value="Genomic_DNA"/>
</dbReference>
<dbReference type="Pfam" id="PF23007">
    <property type="entry name" value="DnaA_N-like_STI"/>
    <property type="match status" value="1"/>
</dbReference>
<evidence type="ECO:0000313" key="2">
    <source>
        <dbReference type="EMBL" id="BAY20149.1"/>
    </source>
</evidence>
<evidence type="ECO:0000313" key="3">
    <source>
        <dbReference type="Proteomes" id="UP000218287"/>
    </source>
</evidence>
<organism evidence="2 3">
    <name type="scientific">Anabaenopsis circularis NIES-21</name>
    <dbReference type="NCBI Taxonomy" id="1085406"/>
    <lineage>
        <taxon>Bacteria</taxon>
        <taxon>Bacillati</taxon>
        <taxon>Cyanobacteriota</taxon>
        <taxon>Cyanophyceae</taxon>
        <taxon>Nostocales</taxon>
        <taxon>Nodulariaceae</taxon>
        <taxon>Anabaenopsis</taxon>
    </lineage>
</organism>
<keyword evidence="2" id="KW-0614">Plasmid</keyword>
<gene>
    <name evidence="2" type="ORF">NIES21_60190</name>
</gene>
<accession>A0A1Z4GRM5</accession>
<proteinExistence type="predicted"/>
<name>A0A1Z4GRM5_9CYAN</name>